<gene>
    <name evidence="1" type="ORF">DRH29_05510</name>
</gene>
<proteinExistence type="predicted"/>
<accession>A0A420ZB40</accession>
<dbReference type="Proteomes" id="UP000281261">
    <property type="component" value="Unassembled WGS sequence"/>
</dbReference>
<protein>
    <submittedName>
        <fullName evidence="1">Uncharacterized protein</fullName>
    </submittedName>
</protein>
<evidence type="ECO:0000313" key="2">
    <source>
        <dbReference type="Proteomes" id="UP000281261"/>
    </source>
</evidence>
<dbReference type="EMBL" id="QMNG01000102">
    <property type="protein sequence ID" value="RLC35931.1"/>
    <property type="molecule type" value="Genomic_DNA"/>
</dbReference>
<sequence>MKRIRRYCRSKRRDTVRYVFEVYFIAEYFWLEAFKSIHEERKVKRNRLCSSTEKIRETANKRVKAIVKIMPSVADGEYRDVLETYLKAMELARHFADYAELAVGRSLTNSGKLVKAVRQRIKRFEKLLDYTRFDHCWCVKIPEVLDDRGRILNRERFDNLVKLLKLYLSGAVGLDDFELLFFQMLNTGFLGRFELIDPMTALRLDEDILKEFYIRNIIREFEKMYGKLGEREKEKLRKIFSSYPAISLEALWYSVEYFRLSGSEFVRRFLASEFLGKL</sequence>
<comment type="caution">
    <text evidence="1">The sequence shown here is derived from an EMBL/GenBank/DDBJ whole genome shotgun (WGS) entry which is preliminary data.</text>
</comment>
<organism evidence="1 2">
    <name type="scientific">candidate division Kazan bacterium</name>
    <dbReference type="NCBI Taxonomy" id="2202143"/>
    <lineage>
        <taxon>Bacteria</taxon>
        <taxon>Bacteria division Kazan-3B-28</taxon>
    </lineage>
</organism>
<dbReference type="AlphaFoldDB" id="A0A420ZB40"/>
<name>A0A420ZB40_UNCK3</name>
<evidence type="ECO:0000313" key="1">
    <source>
        <dbReference type="EMBL" id="RLC35931.1"/>
    </source>
</evidence>
<reference evidence="1 2" key="1">
    <citation type="submission" date="2018-06" db="EMBL/GenBank/DDBJ databases">
        <title>Extensive metabolic versatility and redundancy in microbially diverse, dynamic hydrothermal sediments.</title>
        <authorList>
            <person name="Dombrowski N."/>
            <person name="Teske A."/>
            <person name="Baker B.J."/>
        </authorList>
    </citation>
    <scope>NUCLEOTIDE SEQUENCE [LARGE SCALE GENOMIC DNA]</scope>
    <source>
        <strain evidence="1">B79_G16</strain>
    </source>
</reference>